<keyword evidence="4" id="KW-1185">Reference proteome</keyword>
<gene>
    <name evidence="3" type="primary">spoVID</name>
    <name evidence="3" type="ORF">D9X91_01210</name>
</gene>
<evidence type="ECO:0000313" key="4">
    <source>
        <dbReference type="Proteomes" id="UP000276770"/>
    </source>
</evidence>
<accession>A0A3L7K4N2</accession>
<dbReference type="InterPro" id="IPR014256">
    <property type="entry name" value="Spore_VI_D"/>
</dbReference>
<protein>
    <submittedName>
        <fullName evidence="3">Stage VI sporulation protein D</fullName>
    </submittedName>
</protein>
<dbReference type="AlphaFoldDB" id="A0A3L7K4N2"/>
<sequence>MSESQQSFLRFSLEESVWFKKGQEVEELLSISLDPFISIQEQEQYVLIRGNLELTGEYKLEASEEVEVFQQAGKYMDEVELREDGNGGFKHHFPVDITIPKNRIQEMEQIDVAVETFDYVLPEKGCLKLTADLKISGIYGEQQTKIEQEVEEAEFEPMYRTTAVEVEEEQEQDQAVFQYSGEMEEEHDEEDYEEPSFYSPFSAEARKPSVPDQEKDEEVPVQIHYDMNELPYNQSEEDRFAESNPVFQMPEPEVNESSSSSSSSYYDHGHQAQPQEMDHGHAHPYEQEEEEQQPVKGKKQDADKKAKKKKDQGISLADFFARKEEERAAKLKVCIVQQGDTLDLLAEKYDISVQQLLRVNDLEMNQDVYEGQVLYIPESFVFKN</sequence>
<dbReference type="RefSeq" id="WP_121678726.1">
    <property type="nucleotide sequence ID" value="NZ_RCVZ01000001.1"/>
</dbReference>
<dbReference type="NCBIfam" id="TIGR02907">
    <property type="entry name" value="spore_VI_D"/>
    <property type="match status" value="1"/>
</dbReference>
<feature type="domain" description="LysM" evidence="2">
    <location>
        <begin position="332"/>
        <end position="376"/>
    </location>
</feature>
<feature type="region of interest" description="Disordered" evidence="1">
    <location>
        <begin position="249"/>
        <end position="312"/>
    </location>
</feature>
<dbReference type="EMBL" id="RCVZ01000001">
    <property type="protein sequence ID" value="RLQ98036.1"/>
    <property type="molecule type" value="Genomic_DNA"/>
</dbReference>
<dbReference type="Pfam" id="PF01476">
    <property type="entry name" value="LysM"/>
    <property type="match status" value="1"/>
</dbReference>
<dbReference type="CDD" id="cd00118">
    <property type="entry name" value="LysM"/>
    <property type="match status" value="1"/>
</dbReference>
<feature type="compositionally biased region" description="Basic and acidic residues" evidence="1">
    <location>
        <begin position="276"/>
        <end position="286"/>
    </location>
</feature>
<evidence type="ECO:0000259" key="2">
    <source>
        <dbReference type="PROSITE" id="PS51782"/>
    </source>
</evidence>
<dbReference type="PROSITE" id="PS51782">
    <property type="entry name" value="LYSM"/>
    <property type="match status" value="1"/>
</dbReference>
<comment type="caution">
    <text evidence="3">The sequence shown here is derived from an EMBL/GenBank/DDBJ whole genome shotgun (WGS) entry which is preliminary data.</text>
</comment>
<organism evidence="3 4">
    <name type="scientific">Falsibacillus albus</name>
    <dbReference type="NCBI Taxonomy" id="2478915"/>
    <lineage>
        <taxon>Bacteria</taxon>
        <taxon>Bacillati</taxon>
        <taxon>Bacillota</taxon>
        <taxon>Bacilli</taxon>
        <taxon>Bacillales</taxon>
        <taxon>Bacillaceae</taxon>
        <taxon>Falsibacillus</taxon>
    </lineage>
</organism>
<proteinExistence type="predicted"/>
<dbReference type="InterPro" id="IPR018392">
    <property type="entry name" value="LysM"/>
</dbReference>
<dbReference type="Pfam" id="PF20918">
    <property type="entry name" value="SPOCS_spoVID-N"/>
    <property type="match status" value="1"/>
</dbReference>
<dbReference type="InterPro" id="IPR048862">
    <property type="entry name" value="SPOCS_spoVID_N"/>
</dbReference>
<dbReference type="Proteomes" id="UP000276770">
    <property type="component" value="Unassembled WGS sequence"/>
</dbReference>
<evidence type="ECO:0000313" key="3">
    <source>
        <dbReference type="EMBL" id="RLQ98036.1"/>
    </source>
</evidence>
<dbReference type="SMART" id="SM00257">
    <property type="entry name" value="LysM"/>
    <property type="match status" value="1"/>
</dbReference>
<evidence type="ECO:0000256" key="1">
    <source>
        <dbReference type="SAM" id="MobiDB-lite"/>
    </source>
</evidence>
<dbReference type="Gene3D" id="3.10.350.10">
    <property type="entry name" value="LysM domain"/>
    <property type="match status" value="1"/>
</dbReference>
<dbReference type="InterPro" id="IPR036779">
    <property type="entry name" value="LysM_dom_sf"/>
</dbReference>
<dbReference type="OrthoDB" id="2966368at2"/>
<dbReference type="SUPFAM" id="SSF54106">
    <property type="entry name" value="LysM domain"/>
    <property type="match status" value="1"/>
</dbReference>
<name>A0A3L7K4N2_9BACI</name>
<reference evidence="3 4" key="1">
    <citation type="submission" date="2018-10" db="EMBL/GenBank/DDBJ databases">
        <title>Falsibacillus sp. genome draft.</title>
        <authorList>
            <person name="Shi S."/>
        </authorList>
    </citation>
    <scope>NUCLEOTIDE SEQUENCE [LARGE SCALE GENOMIC DNA]</scope>
    <source>
        <strain evidence="3 4">GY 10110</strain>
    </source>
</reference>